<organism evidence="1 2">
    <name type="scientific">Triparma verrucosa</name>
    <dbReference type="NCBI Taxonomy" id="1606542"/>
    <lineage>
        <taxon>Eukaryota</taxon>
        <taxon>Sar</taxon>
        <taxon>Stramenopiles</taxon>
        <taxon>Ochrophyta</taxon>
        <taxon>Bolidophyceae</taxon>
        <taxon>Parmales</taxon>
        <taxon>Triparmaceae</taxon>
        <taxon>Triparma</taxon>
    </lineage>
</organism>
<dbReference type="EMBL" id="BRXX01000124">
    <property type="protein sequence ID" value="GMH92149.1"/>
    <property type="molecule type" value="Genomic_DNA"/>
</dbReference>
<name>A0A9W7ETG6_9STRA</name>
<gene>
    <name evidence="1" type="ORF">TrVE_jg8928</name>
</gene>
<comment type="caution">
    <text evidence="1">The sequence shown here is derived from an EMBL/GenBank/DDBJ whole genome shotgun (WGS) entry which is preliminary data.</text>
</comment>
<dbReference type="Proteomes" id="UP001165160">
    <property type="component" value="Unassembled WGS sequence"/>
</dbReference>
<evidence type="ECO:0000313" key="1">
    <source>
        <dbReference type="EMBL" id="GMH92149.1"/>
    </source>
</evidence>
<evidence type="ECO:0000313" key="2">
    <source>
        <dbReference type="Proteomes" id="UP001165160"/>
    </source>
</evidence>
<reference evidence="2" key="1">
    <citation type="journal article" date="2023" name="Commun. Biol.">
        <title>Genome analysis of Parmales, the sister group of diatoms, reveals the evolutionary specialization of diatoms from phago-mixotrophs to photoautotrophs.</title>
        <authorList>
            <person name="Ban H."/>
            <person name="Sato S."/>
            <person name="Yoshikawa S."/>
            <person name="Yamada K."/>
            <person name="Nakamura Y."/>
            <person name="Ichinomiya M."/>
            <person name="Sato N."/>
            <person name="Blanc-Mathieu R."/>
            <person name="Endo H."/>
            <person name="Kuwata A."/>
            <person name="Ogata H."/>
        </authorList>
    </citation>
    <scope>NUCLEOTIDE SEQUENCE [LARGE SCALE GENOMIC DNA]</scope>
    <source>
        <strain evidence="2">NIES 3699</strain>
    </source>
</reference>
<accession>A0A9W7ETG6</accession>
<sequence length="82" mass="9516">MTRDRSLGRDDALHETMMAAFRETNVKGLESAVEEFAKSPEIFDLFAWQQFLEIHHRRNPDPGYFAVELQLLFDATWTVLTG</sequence>
<protein>
    <submittedName>
        <fullName evidence="1">Uncharacterized protein</fullName>
    </submittedName>
</protein>
<keyword evidence="2" id="KW-1185">Reference proteome</keyword>
<proteinExistence type="predicted"/>
<dbReference type="AlphaFoldDB" id="A0A9W7ETG6"/>